<gene>
    <name evidence="2" type="ORF">EC973_007453</name>
</gene>
<dbReference type="FunFam" id="1.10.10.10:FF:000087">
    <property type="entry name" value="Transcriptional adapter 2"/>
    <property type="match status" value="1"/>
</dbReference>
<protein>
    <recommendedName>
        <fullName evidence="1">SWIRM domain-containing protein</fullName>
    </recommendedName>
</protein>
<comment type="caution">
    <text evidence="2">The sequence shown here is derived from an EMBL/GenBank/DDBJ whole genome shotgun (WGS) entry which is preliminary data.</text>
</comment>
<evidence type="ECO:0000259" key="1">
    <source>
        <dbReference type="PROSITE" id="PS50934"/>
    </source>
</evidence>
<keyword evidence="3" id="KW-1185">Reference proteome</keyword>
<dbReference type="Proteomes" id="UP000605846">
    <property type="component" value="Unassembled WGS sequence"/>
</dbReference>
<proteinExistence type="predicted"/>
<reference evidence="2" key="1">
    <citation type="submission" date="2020-01" db="EMBL/GenBank/DDBJ databases">
        <title>Genome Sequencing of Three Apophysomyces-Like Fungal Strains Confirms a Novel Fungal Genus in the Mucoromycota with divergent Burkholderia-like Endosymbiotic Bacteria.</title>
        <authorList>
            <person name="Stajich J.E."/>
            <person name="Macias A.M."/>
            <person name="Carter-House D."/>
            <person name="Lovett B."/>
            <person name="Kasson L.R."/>
            <person name="Berry K."/>
            <person name="Grigoriev I."/>
            <person name="Chang Y."/>
            <person name="Spatafora J."/>
            <person name="Kasson M.T."/>
        </authorList>
    </citation>
    <scope>NUCLEOTIDE SEQUENCE</scope>
    <source>
        <strain evidence="2">NRRL A-21654</strain>
    </source>
</reference>
<dbReference type="EMBL" id="JABAYA010000055">
    <property type="protein sequence ID" value="KAF7727475.1"/>
    <property type="molecule type" value="Genomic_DNA"/>
</dbReference>
<dbReference type="OrthoDB" id="5598695at2759"/>
<dbReference type="InterPro" id="IPR007526">
    <property type="entry name" value="SWIRM"/>
</dbReference>
<dbReference type="Gene3D" id="1.10.10.10">
    <property type="entry name" value="Winged helix-like DNA-binding domain superfamily/Winged helix DNA-binding domain"/>
    <property type="match status" value="1"/>
</dbReference>
<evidence type="ECO:0000313" key="2">
    <source>
        <dbReference type="EMBL" id="KAF7727475.1"/>
    </source>
</evidence>
<feature type="domain" description="SWIRM" evidence="1">
    <location>
        <begin position="85"/>
        <end position="176"/>
    </location>
</feature>
<dbReference type="Pfam" id="PF04433">
    <property type="entry name" value="SWIRM"/>
    <property type="match status" value="1"/>
</dbReference>
<dbReference type="PROSITE" id="PS50934">
    <property type="entry name" value="SWIRM"/>
    <property type="match status" value="1"/>
</dbReference>
<dbReference type="SUPFAM" id="SSF46689">
    <property type="entry name" value="Homeodomain-like"/>
    <property type="match status" value="1"/>
</dbReference>
<organism evidence="2 3">
    <name type="scientific">Apophysomyces ossiformis</name>
    <dbReference type="NCBI Taxonomy" id="679940"/>
    <lineage>
        <taxon>Eukaryota</taxon>
        <taxon>Fungi</taxon>
        <taxon>Fungi incertae sedis</taxon>
        <taxon>Mucoromycota</taxon>
        <taxon>Mucoromycotina</taxon>
        <taxon>Mucoromycetes</taxon>
        <taxon>Mucorales</taxon>
        <taxon>Mucorineae</taxon>
        <taxon>Mucoraceae</taxon>
        <taxon>Apophysomyces</taxon>
    </lineage>
</organism>
<evidence type="ECO:0000313" key="3">
    <source>
        <dbReference type="Proteomes" id="UP000605846"/>
    </source>
</evidence>
<name>A0A8H7BP71_9FUNG</name>
<dbReference type="AlphaFoldDB" id="A0A8H7BP71"/>
<dbReference type="InterPro" id="IPR036388">
    <property type="entry name" value="WH-like_DNA-bd_sf"/>
</dbReference>
<dbReference type="GO" id="GO:0010468">
    <property type="term" value="P:regulation of gene expression"/>
    <property type="evidence" value="ECO:0007669"/>
    <property type="project" value="UniProtKB-ARBA"/>
</dbReference>
<sequence length="176" mass="19979">MVRSHRRRKTVPHRSYPPATPGAFTMNFFIRTRTEKTEIAATTTKKAKTTAAAAYDQVDVTVDDALVFDKAWVPSVQVFENRPGVRIVWKGSPLAIQSFPYYNKLHPSEVSIASTLRLTPEQYLKCKRTLVLAAQESAKARRAFRKSDAQKLCRIDVNKVSLLWSVFNRLGWLGPK</sequence>
<dbReference type="InterPro" id="IPR009057">
    <property type="entry name" value="Homeodomain-like_sf"/>
</dbReference>
<accession>A0A8H7BP71</accession>